<dbReference type="EMBL" id="BLAL01000013">
    <property type="protein sequence ID" value="GES75019.1"/>
    <property type="molecule type" value="Genomic_DNA"/>
</dbReference>
<sequence>MSIKKQWKYLTVCVKIAFINQFTLQAFDGGRWCHRLNNLEDQGVRAYKFLKQGANRITMLGFFEIYEDLKTALESSFVYKRVEFKCRDNGARGFKSSSQKQSIPRKVLHTPTSSNKKQKTTNSTLDKADIMKLVLALLN</sequence>
<gene>
    <name evidence="2" type="ORF">RCL2_000247200</name>
</gene>
<accession>A0A8H3QFF2</accession>
<protein>
    <submittedName>
        <fullName evidence="2">Uncharacterized protein</fullName>
    </submittedName>
</protein>
<feature type="compositionally biased region" description="Polar residues" evidence="1">
    <location>
        <begin position="110"/>
        <end position="122"/>
    </location>
</feature>
<comment type="caution">
    <text evidence="2">The sequence shown here is derived from an EMBL/GenBank/DDBJ whole genome shotgun (WGS) entry which is preliminary data.</text>
</comment>
<evidence type="ECO:0000256" key="1">
    <source>
        <dbReference type="SAM" id="MobiDB-lite"/>
    </source>
</evidence>
<evidence type="ECO:0000313" key="2">
    <source>
        <dbReference type="EMBL" id="GES75019.1"/>
    </source>
</evidence>
<dbReference type="Proteomes" id="UP000615446">
    <property type="component" value="Unassembled WGS sequence"/>
</dbReference>
<dbReference type="AlphaFoldDB" id="A0A8H3QFF2"/>
<organism evidence="2 3">
    <name type="scientific">Rhizophagus clarus</name>
    <dbReference type="NCBI Taxonomy" id="94130"/>
    <lineage>
        <taxon>Eukaryota</taxon>
        <taxon>Fungi</taxon>
        <taxon>Fungi incertae sedis</taxon>
        <taxon>Mucoromycota</taxon>
        <taxon>Glomeromycotina</taxon>
        <taxon>Glomeromycetes</taxon>
        <taxon>Glomerales</taxon>
        <taxon>Glomeraceae</taxon>
        <taxon>Rhizophagus</taxon>
    </lineage>
</organism>
<evidence type="ECO:0000313" key="3">
    <source>
        <dbReference type="Proteomes" id="UP000615446"/>
    </source>
</evidence>
<proteinExistence type="predicted"/>
<reference evidence="2" key="1">
    <citation type="submission" date="2019-10" db="EMBL/GenBank/DDBJ databases">
        <title>Conservation and host-specific expression of non-tandemly repeated heterogenous ribosome RNA gene in arbuscular mycorrhizal fungi.</title>
        <authorList>
            <person name="Maeda T."/>
            <person name="Kobayashi Y."/>
            <person name="Nakagawa T."/>
            <person name="Ezawa T."/>
            <person name="Yamaguchi K."/>
            <person name="Bino T."/>
            <person name="Nishimoto Y."/>
            <person name="Shigenobu S."/>
            <person name="Kawaguchi M."/>
        </authorList>
    </citation>
    <scope>NUCLEOTIDE SEQUENCE</scope>
    <source>
        <strain evidence="2">HR1</strain>
    </source>
</reference>
<feature type="region of interest" description="Disordered" evidence="1">
    <location>
        <begin position="92"/>
        <end position="122"/>
    </location>
</feature>
<name>A0A8H3QFF2_9GLOM</name>